<accession>A0A2V2NFR1</accession>
<sequence length="311" mass="35352">MNTRPIRIRDFIRDADNWLYAVAAYDTNGGVGCVLRYIPDPSGERVDPKGIRYRKVDFEEAYALIQKKKPEYSGLVHRIPLSDIVEILKPDEKLSVIADRDSAVNRFKEIFNLPEGTFGVTGSRLCEIADSGSDIDGVVYGNWFSRAQERLKEGIVSGDIEDLDDSLWKTVYKKRNPDLGYEEFILHEQRKWNRGQIDGTYFDLLYSRGYEDLPGFVMHKGEVLGTRTIEASVIDDTFAFDSPSIFEISHPEINRVLSFTHTYTGQAKKGETIEAQGIVEKHGDQKWLIVGTTREAKGEFIRSLSLLEENA</sequence>
<evidence type="ECO:0000313" key="2">
    <source>
        <dbReference type="Proteomes" id="UP000245657"/>
    </source>
</evidence>
<dbReference type="Proteomes" id="UP000245657">
    <property type="component" value="Unassembled WGS sequence"/>
</dbReference>
<dbReference type="RefSeq" id="WP_109967422.1">
    <property type="nucleotide sequence ID" value="NZ_CP176093.1"/>
</dbReference>
<evidence type="ECO:0000313" key="1">
    <source>
        <dbReference type="EMBL" id="PWR74143.1"/>
    </source>
</evidence>
<dbReference type="EMBL" id="QGMY01000002">
    <property type="protein sequence ID" value="PWR74143.1"/>
    <property type="molecule type" value="Genomic_DNA"/>
</dbReference>
<comment type="caution">
    <text evidence="1">The sequence shown here is derived from an EMBL/GenBank/DDBJ whole genome shotgun (WGS) entry which is preliminary data.</text>
</comment>
<dbReference type="AlphaFoldDB" id="A0A2V2NFR1"/>
<reference evidence="1 2" key="1">
    <citation type="submission" date="2018-05" db="EMBL/GenBank/DDBJ databases">
        <title>Draft genome of Methanospirillum lacunae Ki8-1.</title>
        <authorList>
            <person name="Dueholm M.S."/>
            <person name="Nielsen P.H."/>
            <person name="Bakmann L.F."/>
            <person name="Otzen D.E."/>
        </authorList>
    </citation>
    <scope>NUCLEOTIDE SEQUENCE [LARGE SCALE GENOMIC DNA]</scope>
    <source>
        <strain evidence="1 2">Ki8-1</strain>
    </source>
</reference>
<dbReference type="OrthoDB" id="18771at2157"/>
<keyword evidence="2" id="KW-1185">Reference proteome</keyword>
<organism evidence="1 2">
    <name type="scientific">Methanospirillum lacunae</name>
    <dbReference type="NCBI Taxonomy" id="668570"/>
    <lineage>
        <taxon>Archaea</taxon>
        <taxon>Methanobacteriati</taxon>
        <taxon>Methanobacteriota</taxon>
        <taxon>Stenosarchaea group</taxon>
        <taxon>Methanomicrobia</taxon>
        <taxon>Methanomicrobiales</taxon>
        <taxon>Methanospirillaceae</taxon>
        <taxon>Methanospirillum</taxon>
    </lineage>
</organism>
<protein>
    <submittedName>
        <fullName evidence="1">DNA polymerase subunit beta</fullName>
    </submittedName>
</protein>
<gene>
    <name evidence="1" type="ORF">DK846_03025</name>
</gene>
<dbReference type="GeneID" id="97549509"/>
<proteinExistence type="predicted"/>
<name>A0A2V2NFR1_9EURY</name>